<feature type="compositionally biased region" description="Polar residues" evidence="1">
    <location>
        <begin position="35"/>
        <end position="50"/>
    </location>
</feature>
<dbReference type="AlphaFoldDB" id="A0AAJ2H5U5"/>
<feature type="region of interest" description="Disordered" evidence="1">
    <location>
        <begin position="35"/>
        <end position="57"/>
    </location>
</feature>
<protein>
    <submittedName>
        <fullName evidence="2">Uncharacterized protein</fullName>
    </submittedName>
</protein>
<dbReference type="Proteomes" id="UP001268610">
    <property type="component" value="Unassembled WGS sequence"/>
</dbReference>
<accession>A0AAJ2H5U5</accession>
<evidence type="ECO:0000313" key="3">
    <source>
        <dbReference type="Proteomes" id="UP001268610"/>
    </source>
</evidence>
<proteinExistence type="predicted"/>
<sequence>TVWGVAALYCQHESSSTGWHWGHHEHQADAACQSLNQPPADSHTISALDSNSKKTDQSHAFQIANHSDHIQANPLGLNPVQFQVLIPLPDDFLAAHISQHLPLFYQPPVLEQPKPPLWSAA</sequence>
<reference evidence="2" key="1">
    <citation type="submission" date="2023-04" db="EMBL/GenBank/DDBJ databases">
        <title>Genomic characterization of faba bean (Vicia faba) microsymbionts in Mexican soils.</title>
        <authorList>
            <person name="Rivera Orduna F.N."/>
            <person name="Guevara-Luna J."/>
            <person name="Yan J."/>
            <person name="Arroyo-Herrera I."/>
            <person name="Li Y."/>
            <person name="Vasquez-Murrieta M.S."/>
            <person name="Wang E.T."/>
        </authorList>
    </citation>
    <scope>NUCLEOTIDE SEQUENCE</scope>
    <source>
        <strain evidence="2">CH26</strain>
    </source>
</reference>
<evidence type="ECO:0000313" key="2">
    <source>
        <dbReference type="EMBL" id="MDR9778301.1"/>
    </source>
</evidence>
<organism evidence="2 3">
    <name type="scientific">Rhizobium hidalgonense</name>
    <dbReference type="NCBI Taxonomy" id="1538159"/>
    <lineage>
        <taxon>Bacteria</taxon>
        <taxon>Pseudomonadati</taxon>
        <taxon>Pseudomonadota</taxon>
        <taxon>Alphaproteobacteria</taxon>
        <taxon>Hyphomicrobiales</taxon>
        <taxon>Rhizobiaceae</taxon>
        <taxon>Rhizobium/Agrobacterium group</taxon>
        <taxon>Rhizobium</taxon>
    </lineage>
</organism>
<name>A0AAJ2H5U5_9HYPH</name>
<feature type="non-terminal residue" evidence="2">
    <location>
        <position position="1"/>
    </location>
</feature>
<comment type="caution">
    <text evidence="2">The sequence shown here is derived from an EMBL/GenBank/DDBJ whole genome shotgun (WGS) entry which is preliminary data.</text>
</comment>
<dbReference type="EMBL" id="JAVLSF010000673">
    <property type="protein sequence ID" value="MDR9778301.1"/>
    <property type="molecule type" value="Genomic_DNA"/>
</dbReference>
<gene>
    <name evidence="2" type="ORF">RJJ65_37820</name>
</gene>
<evidence type="ECO:0000256" key="1">
    <source>
        <dbReference type="SAM" id="MobiDB-lite"/>
    </source>
</evidence>